<evidence type="ECO:0000313" key="3">
    <source>
        <dbReference type="RefSeq" id="XP_019056086.1"/>
    </source>
</evidence>
<gene>
    <name evidence="2 3" type="primary">LOC104585681</name>
</gene>
<name>A0A1U8QCN8_NELNU</name>
<dbReference type="RefSeq" id="XP_019056086.1">
    <property type="nucleotide sequence ID" value="XM_019200541.1"/>
</dbReference>
<sequence length="143" mass="16498">MGILRMGNGHSRPLPRECDSRSRYEYLFLFFWTRMPSSFSPNRENSIAIFHWESRTESRELSPSSIAEQRAEPTSGEICSYSFLGSIYFTATINGFSHQAIGIQDLTSTYDSIHRRSNRKKENSQIKWTEACFKLCPCKVQAP</sequence>
<evidence type="ECO:0000313" key="2">
    <source>
        <dbReference type="RefSeq" id="XP_019056085.1"/>
    </source>
</evidence>
<dbReference type="GeneID" id="104585681"/>
<evidence type="ECO:0000313" key="1">
    <source>
        <dbReference type="Proteomes" id="UP000189703"/>
    </source>
</evidence>
<accession>A0A1U8QCN8</accession>
<dbReference type="Proteomes" id="UP000189703">
    <property type="component" value="Unplaced"/>
</dbReference>
<proteinExistence type="predicted"/>
<organism evidence="1 3">
    <name type="scientific">Nelumbo nucifera</name>
    <name type="common">Sacred lotus</name>
    <dbReference type="NCBI Taxonomy" id="4432"/>
    <lineage>
        <taxon>Eukaryota</taxon>
        <taxon>Viridiplantae</taxon>
        <taxon>Streptophyta</taxon>
        <taxon>Embryophyta</taxon>
        <taxon>Tracheophyta</taxon>
        <taxon>Spermatophyta</taxon>
        <taxon>Magnoliopsida</taxon>
        <taxon>Proteales</taxon>
        <taxon>Nelumbonaceae</taxon>
        <taxon>Nelumbo</taxon>
    </lineage>
</organism>
<protein>
    <submittedName>
        <fullName evidence="2 3">Uncharacterized protein LOC104585681 isoform X6</fullName>
    </submittedName>
</protein>
<dbReference type="RefSeq" id="XP_019056085.1">
    <property type="nucleotide sequence ID" value="XM_019200540.1"/>
</dbReference>
<dbReference type="OrthoDB" id="3257095at2759"/>
<keyword evidence="1" id="KW-1185">Reference proteome</keyword>
<dbReference type="AlphaFoldDB" id="A0A1U8QCN8"/>
<reference evidence="2 3" key="1">
    <citation type="submission" date="2025-04" db="UniProtKB">
        <authorList>
            <consortium name="RefSeq"/>
        </authorList>
    </citation>
    <scope>IDENTIFICATION</scope>
</reference>